<name>A0A8E6B5P9_9BACT</name>
<keyword evidence="4" id="KW-1185">Reference proteome</keyword>
<dbReference type="Pfam" id="PF06439">
    <property type="entry name" value="3keto-disac_hyd"/>
    <property type="match status" value="1"/>
</dbReference>
<dbReference type="InterPro" id="IPR010496">
    <property type="entry name" value="AL/BT2_dom"/>
</dbReference>
<dbReference type="RefSeq" id="WP_213494757.1">
    <property type="nucleotide sequence ID" value="NZ_CP074694.1"/>
</dbReference>
<sequence length="223" mass="25402">MQKNLLIIGFFFIFCPPLSAQVPQDSPFSPSEFKKNPEGWSDLLGKGLNGWKRVPIPPGGKLLEKNPWKPGKESMLCEAAGFHEMLLWEHELADGTLHVEWKFRKQAEKKPYTSGLYVRNSSDGSSWHQVQIGDQNIGYLFGETLVNGSKKRFRTESLGRQRGYPPGEWNTTEIHCAGKSITLWHNGYVTSEWKDCPLAKGYFGLEAEGSPIEFRNVKWKEKK</sequence>
<accession>A0A8E6B5P9</accession>
<evidence type="ECO:0000259" key="2">
    <source>
        <dbReference type="Pfam" id="PF06439"/>
    </source>
</evidence>
<organism evidence="3 4">
    <name type="scientific">Telmatocola sphagniphila</name>
    <dbReference type="NCBI Taxonomy" id="1123043"/>
    <lineage>
        <taxon>Bacteria</taxon>
        <taxon>Pseudomonadati</taxon>
        <taxon>Planctomycetota</taxon>
        <taxon>Planctomycetia</taxon>
        <taxon>Gemmatales</taxon>
        <taxon>Gemmataceae</taxon>
    </lineage>
</organism>
<proteinExistence type="predicted"/>
<feature type="chain" id="PRO_5034156073" evidence="1">
    <location>
        <begin position="21"/>
        <end position="223"/>
    </location>
</feature>
<protein>
    <submittedName>
        <fullName evidence="3">DUF1080 domain-containing protein</fullName>
    </submittedName>
</protein>
<keyword evidence="1" id="KW-0732">Signal</keyword>
<dbReference type="GO" id="GO:0016787">
    <property type="term" value="F:hydrolase activity"/>
    <property type="evidence" value="ECO:0007669"/>
    <property type="project" value="InterPro"/>
</dbReference>
<dbReference type="Proteomes" id="UP000676194">
    <property type="component" value="Chromosome"/>
</dbReference>
<feature type="domain" description="3-keto-alpha-glucoside-1,2-lyase/3-keto-2-hydroxy-glucal hydratase" evidence="2">
    <location>
        <begin position="39"/>
        <end position="220"/>
    </location>
</feature>
<dbReference type="AlphaFoldDB" id="A0A8E6B5P9"/>
<dbReference type="Gene3D" id="2.60.120.560">
    <property type="entry name" value="Exo-inulinase, domain 1"/>
    <property type="match status" value="1"/>
</dbReference>
<reference evidence="3" key="1">
    <citation type="submission" date="2021-05" db="EMBL/GenBank/DDBJ databases">
        <title>Complete genome sequence of the cellulolytic planctomycete Telmatocola sphagniphila SP2T and characterization of the first cellulase from planctomycetes.</title>
        <authorList>
            <person name="Rakitin A.L."/>
            <person name="Beletsky A.V."/>
            <person name="Naumoff D.G."/>
            <person name="Kulichevskaya I.S."/>
            <person name="Mardanov A.V."/>
            <person name="Ravin N.V."/>
            <person name="Dedysh S.N."/>
        </authorList>
    </citation>
    <scope>NUCLEOTIDE SEQUENCE</scope>
    <source>
        <strain evidence="3">SP2T</strain>
    </source>
</reference>
<evidence type="ECO:0000256" key="1">
    <source>
        <dbReference type="SAM" id="SignalP"/>
    </source>
</evidence>
<evidence type="ECO:0000313" key="4">
    <source>
        <dbReference type="Proteomes" id="UP000676194"/>
    </source>
</evidence>
<dbReference type="EMBL" id="CP074694">
    <property type="protein sequence ID" value="QVL30875.1"/>
    <property type="molecule type" value="Genomic_DNA"/>
</dbReference>
<feature type="signal peptide" evidence="1">
    <location>
        <begin position="1"/>
        <end position="20"/>
    </location>
</feature>
<dbReference type="KEGG" id="tsph:KIH39_18745"/>
<evidence type="ECO:0000313" key="3">
    <source>
        <dbReference type="EMBL" id="QVL30875.1"/>
    </source>
</evidence>
<gene>
    <name evidence="3" type="ORF">KIH39_18745</name>
</gene>